<evidence type="ECO:0000256" key="1">
    <source>
        <dbReference type="SAM" id="MobiDB-lite"/>
    </source>
</evidence>
<dbReference type="AlphaFoldDB" id="A0A7S4CYI4"/>
<gene>
    <name evidence="2" type="ORF">EGYM00163_LOCUS20582</name>
</gene>
<proteinExistence type="predicted"/>
<feature type="region of interest" description="Disordered" evidence="1">
    <location>
        <begin position="89"/>
        <end position="125"/>
    </location>
</feature>
<protein>
    <submittedName>
        <fullName evidence="2">Uncharacterized protein</fullName>
    </submittedName>
</protein>
<feature type="region of interest" description="Disordered" evidence="1">
    <location>
        <begin position="181"/>
        <end position="202"/>
    </location>
</feature>
<sequence>MAGSQPPRPGGSLGYCTCAQAANSTKSADGKWPVSGLEDHKYLSVTKDATRTQPAGGAPTSWQRPCSGPQRVALAEHGHRKLPYNATEFTQVEPSPPPGGGEAAGPPVLSNGEDTSSVHTTPWGLPTLSVNEGTIALCQGNEPSSDGYICQVLLQTLNRRRGDEGGWMGVVDAVVQSAPRRAPWEESQGPCVPGGPKVVNKA</sequence>
<accession>A0A7S4CYI4</accession>
<reference evidence="2" key="1">
    <citation type="submission" date="2021-01" db="EMBL/GenBank/DDBJ databases">
        <authorList>
            <person name="Corre E."/>
            <person name="Pelletier E."/>
            <person name="Niang G."/>
            <person name="Scheremetjew M."/>
            <person name="Finn R."/>
            <person name="Kale V."/>
            <person name="Holt S."/>
            <person name="Cochrane G."/>
            <person name="Meng A."/>
            <person name="Brown T."/>
            <person name="Cohen L."/>
        </authorList>
    </citation>
    <scope>NUCLEOTIDE SEQUENCE</scope>
    <source>
        <strain evidence="2">CCMP1594</strain>
    </source>
</reference>
<evidence type="ECO:0000313" key="2">
    <source>
        <dbReference type="EMBL" id="CAE0809450.1"/>
    </source>
</evidence>
<dbReference type="EMBL" id="HBJA01058175">
    <property type="protein sequence ID" value="CAE0809450.1"/>
    <property type="molecule type" value="Transcribed_RNA"/>
</dbReference>
<organism evidence="2">
    <name type="scientific">Eutreptiella gymnastica</name>
    <dbReference type="NCBI Taxonomy" id="73025"/>
    <lineage>
        <taxon>Eukaryota</taxon>
        <taxon>Discoba</taxon>
        <taxon>Euglenozoa</taxon>
        <taxon>Euglenida</taxon>
        <taxon>Spirocuta</taxon>
        <taxon>Euglenophyceae</taxon>
        <taxon>Eutreptiales</taxon>
        <taxon>Eutreptiaceae</taxon>
        <taxon>Eutreptiella</taxon>
    </lineage>
</organism>
<feature type="region of interest" description="Disordered" evidence="1">
    <location>
        <begin position="45"/>
        <end position="68"/>
    </location>
</feature>
<name>A0A7S4CYI4_9EUGL</name>